<sequence length="319" mass="36132">MVNHHPDSADIRNTFEDLSGVDIAAFANPYDALIQSSQNDPAKIQNFYGTHRTTRNEQQISKLLSPDFSGLILDPILQKLTDPSIEPGFQDPRYCIVFWARPPPHIRSLVDKVQQELLALAPNLWVMPINNLHLTALEITHSLTSPEIHSILCALGSPTIEAMTDYPYSHRARLIKPMISYDGAALALSFLPAAGETLPSGERTKEDDAFTYHHLRRDLFNLAKSTGVSVDSRYVVPSSHITLGRFLTQADHDSPEKMREWIKKIEELNQWLENEWWLKEGEKRDDAKEWVVGMDKGLDCRQGTLWYGDGETVRLGKGF</sequence>
<keyword evidence="2" id="KW-1185">Reference proteome</keyword>
<name>A0A8H8RL08_9HELO</name>
<comment type="caution">
    <text evidence="1">The sequence shown here is derived from an EMBL/GenBank/DDBJ whole genome shotgun (WGS) entry which is preliminary data.</text>
</comment>
<protein>
    <submittedName>
        <fullName evidence="1">Uncharacterized protein</fullName>
    </submittedName>
</protein>
<gene>
    <name evidence="1" type="ORF">LSUB1_G004794</name>
</gene>
<dbReference type="SUPFAM" id="SSF55144">
    <property type="entry name" value="LigT-like"/>
    <property type="match status" value="1"/>
</dbReference>
<reference evidence="1 2" key="1">
    <citation type="submission" date="2018-05" db="EMBL/GenBank/DDBJ databases">
        <title>Genome sequencing and assembly of the regulated plant pathogen Lachnellula willkommii and related sister species for the development of diagnostic species identification markers.</title>
        <authorList>
            <person name="Giroux E."/>
            <person name="Bilodeau G."/>
        </authorList>
    </citation>
    <scope>NUCLEOTIDE SEQUENCE [LARGE SCALE GENOMIC DNA]</scope>
    <source>
        <strain evidence="1 2">CBS 197.66</strain>
    </source>
</reference>
<dbReference type="Proteomes" id="UP000462212">
    <property type="component" value="Unassembled WGS sequence"/>
</dbReference>
<accession>A0A8H8RL08</accession>
<organism evidence="1 2">
    <name type="scientific">Lachnellula subtilissima</name>
    <dbReference type="NCBI Taxonomy" id="602034"/>
    <lineage>
        <taxon>Eukaryota</taxon>
        <taxon>Fungi</taxon>
        <taxon>Dikarya</taxon>
        <taxon>Ascomycota</taxon>
        <taxon>Pezizomycotina</taxon>
        <taxon>Leotiomycetes</taxon>
        <taxon>Helotiales</taxon>
        <taxon>Lachnaceae</taxon>
        <taxon>Lachnellula</taxon>
    </lineage>
</organism>
<evidence type="ECO:0000313" key="2">
    <source>
        <dbReference type="Proteomes" id="UP000462212"/>
    </source>
</evidence>
<dbReference type="EMBL" id="QGMJ01000386">
    <property type="protein sequence ID" value="TVY36945.1"/>
    <property type="molecule type" value="Genomic_DNA"/>
</dbReference>
<dbReference type="InterPro" id="IPR009097">
    <property type="entry name" value="Cyclic_Pdiesterase"/>
</dbReference>
<evidence type="ECO:0000313" key="1">
    <source>
        <dbReference type="EMBL" id="TVY36945.1"/>
    </source>
</evidence>
<dbReference type="OrthoDB" id="2967263at2759"/>
<proteinExistence type="predicted"/>
<dbReference type="AlphaFoldDB" id="A0A8H8RL08"/>